<dbReference type="AlphaFoldDB" id="A0A372EEV2"/>
<gene>
    <name evidence="2" type="ORF">DY262_19455</name>
</gene>
<proteinExistence type="predicted"/>
<accession>A0A372EEV2</accession>
<dbReference type="RefSeq" id="WP_116960726.1">
    <property type="nucleotide sequence ID" value="NZ_QVLS01000014.1"/>
</dbReference>
<feature type="region of interest" description="Disordered" evidence="1">
    <location>
        <begin position="52"/>
        <end position="79"/>
    </location>
</feature>
<dbReference type="Proteomes" id="UP000261931">
    <property type="component" value="Unassembled WGS sequence"/>
</dbReference>
<keyword evidence="3" id="KW-1185">Reference proteome</keyword>
<protein>
    <submittedName>
        <fullName evidence="2">Uncharacterized protein</fullName>
    </submittedName>
</protein>
<evidence type="ECO:0000313" key="3">
    <source>
        <dbReference type="Proteomes" id="UP000261931"/>
    </source>
</evidence>
<evidence type="ECO:0000256" key="1">
    <source>
        <dbReference type="SAM" id="MobiDB-lite"/>
    </source>
</evidence>
<comment type="caution">
    <text evidence="2">The sequence shown here is derived from an EMBL/GenBank/DDBJ whole genome shotgun (WGS) entry which is preliminary data.</text>
</comment>
<evidence type="ECO:0000313" key="2">
    <source>
        <dbReference type="EMBL" id="RFP76845.1"/>
    </source>
</evidence>
<sequence>MFMKPGVSRPPSQDDAQARLRMGITDFFSRLLTARLAEDPDARVAAELLRRGARSAQAEARRQARQQRTRRLSQYGRQP</sequence>
<reference evidence="2 3" key="1">
    <citation type="submission" date="2018-08" db="EMBL/GenBank/DDBJ databases">
        <title>Hydrogenophaga sp. LA-38 isolated from sludge.</title>
        <authorList>
            <person name="Im W.-T."/>
        </authorList>
    </citation>
    <scope>NUCLEOTIDE SEQUENCE [LARGE SCALE GENOMIC DNA]</scope>
    <source>
        <strain evidence="2 3">LA-38</strain>
    </source>
</reference>
<name>A0A372EEV2_9BURK</name>
<dbReference type="EMBL" id="QVLS01000014">
    <property type="protein sequence ID" value="RFP76845.1"/>
    <property type="molecule type" value="Genomic_DNA"/>
</dbReference>
<organism evidence="2 3">
    <name type="scientific">Hydrogenophaga borbori</name>
    <dbReference type="NCBI Taxonomy" id="2294117"/>
    <lineage>
        <taxon>Bacteria</taxon>
        <taxon>Pseudomonadati</taxon>
        <taxon>Pseudomonadota</taxon>
        <taxon>Betaproteobacteria</taxon>
        <taxon>Burkholderiales</taxon>
        <taxon>Comamonadaceae</taxon>
        <taxon>Hydrogenophaga</taxon>
    </lineage>
</organism>